<dbReference type="Pfam" id="PF08275">
    <property type="entry name" value="DNAG_N"/>
    <property type="match status" value="1"/>
</dbReference>
<dbReference type="GO" id="GO:0000428">
    <property type="term" value="C:DNA-directed RNA polymerase complex"/>
    <property type="evidence" value="ECO:0007669"/>
    <property type="project" value="UniProtKB-KW"/>
</dbReference>
<dbReference type="GO" id="GO:0005737">
    <property type="term" value="C:cytoplasm"/>
    <property type="evidence" value="ECO:0007669"/>
    <property type="project" value="TreeGrafter"/>
</dbReference>
<keyword evidence="3 12" id="KW-0808">Transferase</keyword>
<dbReference type="InterPro" id="IPR002694">
    <property type="entry name" value="Znf_CHC2"/>
</dbReference>
<reference evidence="17 18" key="1">
    <citation type="submission" date="2018-09" db="EMBL/GenBank/DDBJ databases">
        <title>Discovery and Ecogenomic Context for Candidatus Cryosericales, a Global Caldiserica Order Active in Thawing Permafrost.</title>
        <authorList>
            <person name="Martinez M.A."/>
            <person name="Woodcroft B.J."/>
            <person name="Ignacio Espinoza J.C."/>
            <person name="Zayed A."/>
            <person name="Singleton C.M."/>
            <person name="Boyd J."/>
            <person name="Li Y.-F."/>
            <person name="Purvine S."/>
            <person name="Maughan H."/>
            <person name="Hodgkins S.B."/>
            <person name="Anderson D."/>
            <person name="Sederholm M."/>
            <person name="Temperton B."/>
            <person name="Saleska S.R."/>
            <person name="Tyson G.W."/>
            <person name="Rich V.I."/>
        </authorList>
    </citation>
    <scope>NUCLEOTIDE SEQUENCE [LARGE SCALE GENOMIC DNA]</scope>
    <source>
        <strain evidence="17 18">SMC1</strain>
    </source>
</reference>
<dbReference type="SUPFAM" id="SSF56731">
    <property type="entry name" value="DNA primase core"/>
    <property type="match status" value="1"/>
</dbReference>
<dbReference type="NCBIfam" id="TIGR01391">
    <property type="entry name" value="dnaG"/>
    <property type="match status" value="1"/>
</dbReference>
<dbReference type="PIRSF" id="PIRSF002811">
    <property type="entry name" value="DnaG"/>
    <property type="match status" value="1"/>
</dbReference>
<keyword evidence="2 12" id="KW-0639">Primosome</keyword>
<dbReference type="GO" id="GO:0006269">
    <property type="term" value="P:DNA replication, synthesis of primer"/>
    <property type="evidence" value="ECO:0007669"/>
    <property type="project" value="UniProtKB-UniRule"/>
</dbReference>
<comment type="caution">
    <text evidence="17">The sequence shown here is derived from an EMBL/GenBank/DDBJ whole genome shotgun (WGS) entry which is preliminary data.</text>
</comment>
<evidence type="ECO:0000313" key="18">
    <source>
        <dbReference type="Proteomes" id="UP000266113"/>
    </source>
</evidence>
<evidence type="ECO:0000256" key="11">
    <source>
        <dbReference type="ARBA" id="ARBA00023163"/>
    </source>
</evidence>
<dbReference type="EC" id="2.7.7.101" evidence="12"/>
<dbReference type="InterPro" id="IPR050219">
    <property type="entry name" value="DnaG_primase"/>
</dbReference>
<dbReference type="InterPro" id="IPR030846">
    <property type="entry name" value="DnaG_bac"/>
</dbReference>
<dbReference type="InterPro" id="IPR006171">
    <property type="entry name" value="TOPRIM_dom"/>
</dbReference>
<name>A0A398DRE1_9BACT</name>
<evidence type="ECO:0000256" key="4">
    <source>
        <dbReference type="ARBA" id="ARBA00022695"/>
    </source>
</evidence>
<evidence type="ECO:0000256" key="8">
    <source>
        <dbReference type="ARBA" id="ARBA00022833"/>
    </source>
</evidence>
<dbReference type="GO" id="GO:1990077">
    <property type="term" value="C:primosome complex"/>
    <property type="evidence" value="ECO:0007669"/>
    <property type="project" value="UniProtKB-KW"/>
</dbReference>
<evidence type="ECO:0000256" key="12">
    <source>
        <dbReference type="HAMAP-Rule" id="MF_00974"/>
    </source>
</evidence>
<dbReference type="Gene3D" id="3.90.980.10">
    <property type="entry name" value="DNA primase, catalytic core, N-terminal domain"/>
    <property type="match status" value="1"/>
</dbReference>
<evidence type="ECO:0000256" key="10">
    <source>
        <dbReference type="ARBA" id="ARBA00023125"/>
    </source>
</evidence>
<gene>
    <name evidence="12 17" type="primary">dnaG</name>
    <name evidence="17" type="ORF">SMC1_06130</name>
</gene>
<organism evidence="17 18">
    <name type="scientific">Candidatus Cryosericum septentrionale</name>
    <dbReference type="NCBI Taxonomy" id="2290913"/>
    <lineage>
        <taxon>Bacteria</taxon>
        <taxon>Pseudomonadati</taxon>
        <taxon>Caldisericota/Cryosericota group</taxon>
        <taxon>Candidatus Cryosericota</taxon>
        <taxon>Candidatus Cryosericia</taxon>
        <taxon>Candidatus Cryosericales</taxon>
        <taxon>Candidatus Cryosericaceae</taxon>
        <taxon>Candidatus Cryosericum</taxon>
    </lineage>
</organism>
<accession>A0A398DRE1</accession>
<feature type="domain" description="Toprim" evidence="16">
    <location>
        <begin position="275"/>
        <end position="359"/>
    </location>
</feature>
<dbReference type="InterPro" id="IPR037068">
    <property type="entry name" value="DNA_primase_core_N_sf"/>
</dbReference>
<evidence type="ECO:0000256" key="7">
    <source>
        <dbReference type="ARBA" id="ARBA00022771"/>
    </source>
</evidence>
<dbReference type="Gene3D" id="3.90.580.10">
    <property type="entry name" value="Zinc finger, CHC2-type domain"/>
    <property type="match status" value="1"/>
</dbReference>
<dbReference type="GO" id="GO:0003677">
    <property type="term" value="F:DNA binding"/>
    <property type="evidence" value="ECO:0007669"/>
    <property type="project" value="UniProtKB-KW"/>
</dbReference>
<dbReference type="SMART" id="SM00493">
    <property type="entry name" value="TOPRIM"/>
    <property type="match status" value="1"/>
</dbReference>
<evidence type="ECO:0000256" key="15">
    <source>
        <dbReference type="SAM" id="MobiDB-lite"/>
    </source>
</evidence>
<dbReference type="SMART" id="SM00400">
    <property type="entry name" value="ZnF_CHCC"/>
    <property type="match status" value="1"/>
</dbReference>
<comment type="domain">
    <text evidence="12">Contains an N-terminal zinc-binding domain, a central core domain that contains the primase activity, and a C-terminal DnaB-binding domain.</text>
</comment>
<evidence type="ECO:0000256" key="1">
    <source>
        <dbReference type="ARBA" id="ARBA00022478"/>
    </source>
</evidence>
<feature type="region of interest" description="Disordered" evidence="15">
    <location>
        <begin position="571"/>
        <end position="592"/>
    </location>
</feature>
<dbReference type="CDD" id="cd03364">
    <property type="entry name" value="TOPRIM_DnaG_primases"/>
    <property type="match status" value="1"/>
</dbReference>
<dbReference type="InterPro" id="IPR036977">
    <property type="entry name" value="DNA_primase_Znf_CHC2"/>
</dbReference>
<dbReference type="InterPro" id="IPR034151">
    <property type="entry name" value="TOPRIM_DnaG_bac"/>
</dbReference>
<keyword evidence="1 12" id="KW-0240">DNA-directed RNA polymerase</keyword>
<dbReference type="SUPFAM" id="SSF57783">
    <property type="entry name" value="Zinc beta-ribbon"/>
    <property type="match status" value="1"/>
</dbReference>
<keyword evidence="9" id="KW-0460">Magnesium</keyword>
<keyword evidence="5 12" id="KW-0235">DNA replication</keyword>
<keyword evidence="6 12" id="KW-0479">Metal-binding</keyword>
<dbReference type="GO" id="GO:0003899">
    <property type="term" value="F:DNA-directed RNA polymerase activity"/>
    <property type="evidence" value="ECO:0007669"/>
    <property type="project" value="UniProtKB-UniRule"/>
</dbReference>
<feature type="zinc finger region" description="CHC2-type" evidence="12 14">
    <location>
        <begin position="60"/>
        <end position="84"/>
    </location>
</feature>
<evidence type="ECO:0000256" key="14">
    <source>
        <dbReference type="PIRSR" id="PIRSR002811-1"/>
    </source>
</evidence>
<keyword evidence="11 12" id="KW-0804">Transcription</keyword>
<dbReference type="InterPro" id="IPR006295">
    <property type="entry name" value="DNA_primase_DnaG"/>
</dbReference>
<dbReference type="Gene3D" id="3.40.1360.10">
    <property type="match status" value="1"/>
</dbReference>
<evidence type="ECO:0000256" key="13">
    <source>
        <dbReference type="PIRNR" id="PIRNR002811"/>
    </source>
</evidence>
<sequence length="592" mass="64878">MYVRRPGTIPASSLVYLDGSHPHMEYKEYIADIDTKIGILDVIGHYVKLRKQGRNYVGLCPFHHEKTPSFTVSPDKNMFYCFGCKASGDMLTFVRKVHNVSLPEAIEVVSKEFHVELPPWHMSTAASRERQELLQTLKLVATAFAAALQSSQAAECQEYVRSRGLSSETVKHFCLGYCPRNTDSLVKWCADHGIDEDSLARTGIVQRHEGHSFSPFAHRLMFPIWDSIGNIIAFGGRAIDGSMPKYTNSPETPLFAKRRTLYALPLAEPSIRETGTAVVVEGYMDAIALHAAGFTNTVASLGTAFTEEQGTLLKRSASRVLLNFDSDEAGQRAARLALSIADRTGLDVAVVRVEGAKDPDELLREPGGKGQYQVALDQAISVGDFLLDAAVVGRDMNSVSGRRAFVQEMMESVDGMQDSLLRTQLLTQIARRVDVREEEVLAIYHKGRTRVEQPAVADPWRLPRKSLGHSRIPTGGSLQSTRSVLEQEVVHGLIHNLDRLSELSPLLDGLSLQDEACQEILSVLRRETSGKAALVPSLVAQLGPEAAALVGRWSLEEHKLSYQGVRDAASRLRSGSSAVTPGDGSVAHERGG</sequence>
<evidence type="ECO:0000256" key="2">
    <source>
        <dbReference type="ARBA" id="ARBA00022515"/>
    </source>
</evidence>
<dbReference type="InterPro" id="IPR019475">
    <property type="entry name" value="DNA_primase_DnaB-bd"/>
</dbReference>
<keyword evidence="8 12" id="KW-0862">Zinc</keyword>
<comment type="catalytic activity">
    <reaction evidence="12">
        <text>ssDNA + n NTP = ssDNA/pppN(pN)n-1 hybrid + (n-1) diphosphate.</text>
        <dbReference type="EC" id="2.7.7.101"/>
    </reaction>
</comment>
<dbReference type="Pfam" id="PF10410">
    <property type="entry name" value="DnaB_bind"/>
    <property type="match status" value="1"/>
</dbReference>
<comment type="similarity">
    <text evidence="12 13">Belongs to the DnaG primase family.</text>
</comment>
<comment type="cofactor">
    <cofactor evidence="12 13 14">
        <name>Zn(2+)</name>
        <dbReference type="ChEBI" id="CHEBI:29105"/>
    </cofactor>
    <text evidence="12 13 14">Binds 1 zinc ion per monomer.</text>
</comment>
<proteinExistence type="inferred from homology"/>
<evidence type="ECO:0000313" key="17">
    <source>
        <dbReference type="EMBL" id="RIE16599.1"/>
    </source>
</evidence>
<evidence type="ECO:0000256" key="3">
    <source>
        <dbReference type="ARBA" id="ARBA00022679"/>
    </source>
</evidence>
<dbReference type="PANTHER" id="PTHR30313:SF2">
    <property type="entry name" value="DNA PRIMASE"/>
    <property type="match status" value="1"/>
</dbReference>
<dbReference type="Pfam" id="PF13155">
    <property type="entry name" value="Toprim_2"/>
    <property type="match status" value="1"/>
</dbReference>
<dbReference type="EMBL" id="QXIY01000026">
    <property type="protein sequence ID" value="RIE16599.1"/>
    <property type="molecule type" value="Genomic_DNA"/>
</dbReference>
<dbReference type="PANTHER" id="PTHR30313">
    <property type="entry name" value="DNA PRIMASE"/>
    <property type="match status" value="1"/>
</dbReference>
<dbReference type="AlphaFoldDB" id="A0A398DRE1"/>
<dbReference type="Pfam" id="PF01807">
    <property type="entry name" value="Zn_ribbon_DnaG"/>
    <property type="match status" value="1"/>
</dbReference>
<keyword evidence="10 12" id="KW-0238">DNA-binding</keyword>
<evidence type="ECO:0000256" key="5">
    <source>
        <dbReference type="ARBA" id="ARBA00022705"/>
    </source>
</evidence>
<dbReference type="HAMAP" id="MF_00974">
    <property type="entry name" value="DNA_primase_DnaG"/>
    <property type="match status" value="1"/>
</dbReference>
<dbReference type="InterPro" id="IPR013264">
    <property type="entry name" value="DNAG_N"/>
</dbReference>
<evidence type="ECO:0000256" key="6">
    <source>
        <dbReference type="ARBA" id="ARBA00022723"/>
    </source>
</evidence>
<keyword evidence="7 12" id="KW-0863">Zinc-finger</keyword>
<dbReference type="Proteomes" id="UP000266113">
    <property type="component" value="Unassembled WGS sequence"/>
</dbReference>
<keyword evidence="4 12" id="KW-0548">Nucleotidyltransferase</keyword>
<dbReference type="GO" id="GO:0008270">
    <property type="term" value="F:zinc ion binding"/>
    <property type="evidence" value="ECO:0007669"/>
    <property type="project" value="UniProtKB-UniRule"/>
</dbReference>
<protein>
    <recommendedName>
        <fullName evidence="12 13">DNA primase</fullName>
        <ecNumber evidence="12">2.7.7.101</ecNumber>
    </recommendedName>
</protein>
<comment type="subunit">
    <text evidence="12">Monomer. Interacts with DnaB.</text>
</comment>
<dbReference type="OrthoDB" id="9803773at2"/>
<dbReference type="FunFam" id="3.90.580.10:FF:000001">
    <property type="entry name" value="DNA primase"/>
    <property type="match status" value="1"/>
</dbReference>
<keyword evidence="18" id="KW-1185">Reference proteome</keyword>
<dbReference type="PROSITE" id="PS50880">
    <property type="entry name" value="TOPRIM"/>
    <property type="match status" value="1"/>
</dbReference>
<evidence type="ECO:0000259" key="16">
    <source>
        <dbReference type="PROSITE" id="PS50880"/>
    </source>
</evidence>
<evidence type="ECO:0000256" key="9">
    <source>
        <dbReference type="ARBA" id="ARBA00022842"/>
    </source>
</evidence>
<comment type="function">
    <text evidence="12 13">RNA polymerase that catalyzes the synthesis of short RNA molecules used as primers for DNA polymerase during DNA replication.</text>
</comment>